<dbReference type="Pfam" id="PF10604">
    <property type="entry name" value="Polyketide_cyc2"/>
    <property type="match status" value="1"/>
</dbReference>
<dbReference type="InterPro" id="IPR019587">
    <property type="entry name" value="Polyketide_cyclase/dehydratase"/>
</dbReference>
<evidence type="ECO:0000313" key="1">
    <source>
        <dbReference type="EMBL" id="AXI02358.1"/>
    </source>
</evidence>
<protein>
    <submittedName>
        <fullName evidence="1">SRPBCC family protein</fullName>
    </submittedName>
</protein>
<dbReference type="InterPro" id="IPR023393">
    <property type="entry name" value="START-like_dom_sf"/>
</dbReference>
<keyword evidence="2" id="KW-1185">Reference proteome</keyword>
<name>A0A345P4Z9_9GAMM</name>
<dbReference type="Gene3D" id="3.30.530.20">
    <property type="match status" value="1"/>
</dbReference>
<sequence>MATITIQQRFAQSPEQVFAVLGTHAGLGACFAPLQVTRVQDSADTHYPDGVGSVRKMGIGSVTPLYEQVTEYEPNKFIEYVLINNPLIKHHVGRLIFTPAGTGTLLNYTIELEGKVPGSAPIILAGLKVGIVQGLKKLAKTL</sequence>
<dbReference type="Proteomes" id="UP000253940">
    <property type="component" value="Chromosome"/>
</dbReference>
<dbReference type="RefSeq" id="WP_114898468.1">
    <property type="nucleotide sequence ID" value="NZ_CP031222.1"/>
</dbReference>
<dbReference type="SUPFAM" id="SSF55961">
    <property type="entry name" value="Bet v1-like"/>
    <property type="match status" value="1"/>
</dbReference>
<dbReference type="EMBL" id="CP031222">
    <property type="protein sequence ID" value="AXI02358.1"/>
    <property type="molecule type" value="Genomic_DNA"/>
</dbReference>
<reference evidence="1 2" key="1">
    <citation type="submission" date="2018-07" db="EMBL/GenBank/DDBJ databases">
        <title>Genome sequencing of Moraxellaceae gen. HYN0046.</title>
        <authorList>
            <person name="Kim M."/>
            <person name="Yi H."/>
        </authorList>
    </citation>
    <scope>NUCLEOTIDE SEQUENCE [LARGE SCALE GENOMIC DNA]</scope>
    <source>
        <strain evidence="1 2">HYN0046</strain>
    </source>
</reference>
<evidence type="ECO:0000313" key="2">
    <source>
        <dbReference type="Proteomes" id="UP000253940"/>
    </source>
</evidence>
<organism evidence="1 2">
    <name type="scientific">Aquirhabdus parva</name>
    <dbReference type="NCBI Taxonomy" id="2283318"/>
    <lineage>
        <taxon>Bacteria</taxon>
        <taxon>Pseudomonadati</taxon>
        <taxon>Pseudomonadota</taxon>
        <taxon>Gammaproteobacteria</taxon>
        <taxon>Moraxellales</taxon>
        <taxon>Moraxellaceae</taxon>
        <taxon>Aquirhabdus</taxon>
    </lineage>
</organism>
<accession>A0A345P4Z9</accession>
<dbReference type="AlphaFoldDB" id="A0A345P4Z9"/>
<dbReference type="KEGG" id="mbah:HYN46_05610"/>
<proteinExistence type="predicted"/>
<dbReference type="CDD" id="cd07821">
    <property type="entry name" value="PYR_PYL_RCAR_like"/>
    <property type="match status" value="1"/>
</dbReference>
<dbReference type="OrthoDB" id="4459835at2"/>
<gene>
    <name evidence="1" type="ORF">HYN46_05610</name>
</gene>